<sequence length="155" mass="18507">MSRLREYVKVVGAIGVAVGVFVGCVGTTIKLYKKKRSEELVTASSNLKPTQLYDDSFLMFLSRPTKYERLILLAILFHAHLTLSKIYFGWRYKALLLFPFVFGFANHLKNIDDERDYENWLKCESFRERNLPRNLWPYKVRYDWTEYDLYRPKMD</sequence>
<keyword evidence="1" id="KW-0472">Membrane</keyword>
<accession>A0A914C3Y1</accession>
<proteinExistence type="predicted"/>
<keyword evidence="1" id="KW-0812">Transmembrane</keyword>
<dbReference type="AlphaFoldDB" id="A0A914C3Y1"/>
<dbReference type="PROSITE" id="PS51257">
    <property type="entry name" value="PROKAR_LIPOPROTEIN"/>
    <property type="match status" value="1"/>
</dbReference>
<evidence type="ECO:0000313" key="3">
    <source>
        <dbReference type="WBParaSite" id="ACRNAN_Path_166.g595.t1"/>
    </source>
</evidence>
<keyword evidence="1" id="KW-1133">Transmembrane helix</keyword>
<evidence type="ECO:0000313" key="2">
    <source>
        <dbReference type="Proteomes" id="UP000887540"/>
    </source>
</evidence>
<protein>
    <submittedName>
        <fullName evidence="3">Uncharacterized protein</fullName>
    </submittedName>
</protein>
<organism evidence="2 3">
    <name type="scientific">Acrobeloides nanus</name>
    <dbReference type="NCBI Taxonomy" id="290746"/>
    <lineage>
        <taxon>Eukaryota</taxon>
        <taxon>Metazoa</taxon>
        <taxon>Ecdysozoa</taxon>
        <taxon>Nematoda</taxon>
        <taxon>Chromadorea</taxon>
        <taxon>Rhabditida</taxon>
        <taxon>Tylenchina</taxon>
        <taxon>Cephalobomorpha</taxon>
        <taxon>Cephaloboidea</taxon>
        <taxon>Cephalobidae</taxon>
        <taxon>Acrobeloides</taxon>
    </lineage>
</organism>
<feature type="transmembrane region" description="Helical" evidence="1">
    <location>
        <begin position="70"/>
        <end position="90"/>
    </location>
</feature>
<name>A0A914C3Y1_9BILA</name>
<dbReference type="WBParaSite" id="ACRNAN_Path_166.g595.t1">
    <property type="protein sequence ID" value="ACRNAN_Path_166.g595.t1"/>
    <property type="gene ID" value="ACRNAN_Path_166.g595"/>
</dbReference>
<dbReference type="Proteomes" id="UP000887540">
    <property type="component" value="Unplaced"/>
</dbReference>
<feature type="transmembrane region" description="Helical" evidence="1">
    <location>
        <begin position="12"/>
        <end position="32"/>
    </location>
</feature>
<evidence type="ECO:0000256" key="1">
    <source>
        <dbReference type="SAM" id="Phobius"/>
    </source>
</evidence>
<reference evidence="3" key="1">
    <citation type="submission" date="2022-11" db="UniProtKB">
        <authorList>
            <consortium name="WormBaseParasite"/>
        </authorList>
    </citation>
    <scope>IDENTIFICATION</scope>
</reference>
<keyword evidence="2" id="KW-1185">Reference proteome</keyword>